<dbReference type="Pfam" id="PF04519">
    <property type="entry name" value="Bactofilin"/>
    <property type="match status" value="1"/>
</dbReference>
<dbReference type="EMBL" id="VSSQ01000007">
    <property type="protein sequence ID" value="MPL58692.1"/>
    <property type="molecule type" value="Genomic_DNA"/>
</dbReference>
<gene>
    <name evidence="1" type="ORF">SDC9_04234</name>
</gene>
<dbReference type="PANTHER" id="PTHR35024:SF4">
    <property type="entry name" value="POLYMER-FORMING CYTOSKELETAL PROTEIN"/>
    <property type="match status" value="1"/>
</dbReference>
<name>A0A644SY92_9ZZZZ</name>
<reference evidence="1" key="1">
    <citation type="submission" date="2019-08" db="EMBL/GenBank/DDBJ databases">
        <authorList>
            <person name="Kucharzyk K."/>
            <person name="Murdoch R.W."/>
            <person name="Higgins S."/>
            <person name="Loffler F."/>
        </authorList>
    </citation>
    <scope>NUCLEOTIDE SEQUENCE</scope>
</reference>
<evidence type="ECO:0000313" key="1">
    <source>
        <dbReference type="EMBL" id="MPL58692.1"/>
    </source>
</evidence>
<accession>A0A644SY92</accession>
<protein>
    <recommendedName>
        <fullName evidence="2">Polymer-forming cytoskeletal</fullName>
    </recommendedName>
</protein>
<dbReference type="AlphaFoldDB" id="A0A644SY92"/>
<dbReference type="PANTHER" id="PTHR35024">
    <property type="entry name" value="HYPOTHETICAL CYTOSOLIC PROTEIN"/>
    <property type="match status" value="1"/>
</dbReference>
<sequence>MFGRKNTVVNEEMETIIGQDTQFKGSLSAKGSVRVDGVLEGELVTAATAVIGQTGKATAQITAVNATIAGIVEGNVAVSGRLELLATAKLYGDIKAQALIIGEGAVFKGACQMLNNETAPKKAK</sequence>
<organism evidence="1">
    <name type="scientific">bioreactor metagenome</name>
    <dbReference type="NCBI Taxonomy" id="1076179"/>
    <lineage>
        <taxon>unclassified sequences</taxon>
        <taxon>metagenomes</taxon>
        <taxon>ecological metagenomes</taxon>
    </lineage>
</organism>
<dbReference type="InterPro" id="IPR007607">
    <property type="entry name" value="BacA/B"/>
</dbReference>
<evidence type="ECO:0008006" key="2">
    <source>
        <dbReference type="Google" id="ProtNLM"/>
    </source>
</evidence>
<proteinExistence type="predicted"/>
<comment type="caution">
    <text evidence="1">The sequence shown here is derived from an EMBL/GenBank/DDBJ whole genome shotgun (WGS) entry which is preliminary data.</text>
</comment>